<dbReference type="PROSITE" id="PS50850">
    <property type="entry name" value="MFS"/>
    <property type="match status" value="1"/>
</dbReference>
<feature type="transmembrane region" description="Helical" evidence="5">
    <location>
        <begin position="264"/>
        <end position="283"/>
    </location>
</feature>
<gene>
    <name evidence="7" type="ORF">SAMN04488515_1326</name>
</gene>
<dbReference type="InterPro" id="IPR047200">
    <property type="entry name" value="MFS_YcaD-like"/>
</dbReference>
<accession>A0A1I0PNB8</accession>
<dbReference type="OrthoDB" id="9810614at2"/>
<dbReference type="PANTHER" id="PTHR23521:SF3">
    <property type="entry name" value="MFS TRANSPORTER"/>
    <property type="match status" value="1"/>
</dbReference>
<keyword evidence="2 5" id="KW-0812">Transmembrane</keyword>
<comment type="subcellular location">
    <subcellularLocation>
        <location evidence="1">Membrane</location>
    </subcellularLocation>
</comment>
<feature type="transmembrane region" description="Helical" evidence="5">
    <location>
        <begin position="69"/>
        <end position="91"/>
    </location>
</feature>
<keyword evidence="8" id="KW-1185">Reference proteome</keyword>
<dbReference type="Pfam" id="PF00083">
    <property type="entry name" value="Sugar_tr"/>
    <property type="match status" value="1"/>
</dbReference>
<dbReference type="GO" id="GO:0005886">
    <property type="term" value="C:plasma membrane"/>
    <property type="evidence" value="ECO:0007669"/>
    <property type="project" value="TreeGrafter"/>
</dbReference>
<keyword evidence="3 5" id="KW-1133">Transmembrane helix</keyword>
<dbReference type="InterPro" id="IPR036259">
    <property type="entry name" value="MFS_trans_sf"/>
</dbReference>
<evidence type="ECO:0000313" key="7">
    <source>
        <dbReference type="EMBL" id="SEW15846.1"/>
    </source>
</evidence>
<dbReference type="InterPro" id="IPR020846">
    <property type="entry name" value="MFS_dom"/>
</dbReference>
<dbReference type="Gene3D" id="1.20.1250.20">
    <property type="entry name" value="MFS general substrate transporter like domains"/>
    <property type="match status" value="2"/>
</dbReference>
<dbReference type="PANTHER" id="PTHR23521">
    <property type="entry name" value="TRANSPORTER MFS SUPERFAMILY"/>
    <property type="match status" value="1"/>
</dbReference>
<feature type="transmembrane region" description="Helical" evidence="5">
    <location>
        <begin position="156"/>
        <end position="179"/>
    </location>
</feature>
<evidence type="ECO:0000313" key="8">
    <source>
        <dbReference type="Proteomes" id="UP000199167"/>
    </source>
</evidence>
<dbReference type="EMBL" id="FOIZ01000001">
    <property type="protein sequence ID" value="SEW15846.1"/>
    <property type="molecule type" value="Genomic_DNA"/>
</dbReference>
<name>A0A1I0PNB8_9RHOB</name>
<feature type="transmembrane region" description="Helical" evidence="5">
    <location>
        <begin position="199"/>
        <end position="220"/>
    </location>
</feature>
<dbReference type="Pfam" id="PF07690">
    <property type="entry name" value="MFS_1"/>
    <property type="match status" value="1"/>
</dbReference>
<keyword evidence="4 5" id="KW-0472">Membrane</keyword>
<feature type="transmembrane region" description="Helical" evidence="5">
    <location>
        <begin position="131"/>
        <end position="150"/>
    </location>
</feature>
<dbReference type="AlphaFoldDB" id="A0A1I0PNB8"/>
<dbReference type="InterPro" id="IPR005828">
    <property type="entry name" value="MFS_sugar_transport-like"/>
</dbReference>
<evidence type="ECO:0000256" key="5">
    <source>
        <dbReference type="SAM" id="Phobius"/>
    </source>
</evidence>
<dbReference type="GO" id="GO:0022857">
    <property type="term" value="F:transmembrane transporter activity"/>
    <property type="evidence" value="ECO:0007669"/>
    <property type="project" value="InterPro"/>
</dbReference>
<feature type="transmembrane region" description="Helical" evidence="5">
    <location>
        <begin position="37"/>
        <end position="57"/>
    </location>
</feature>
<feature type="transmembrane region" description="Helical" evidence="5">
    <location>
        <begin position="355"/>
        <end position="372"/>
    </location>
</feature>
<dbReference type="SUPFAM" id="SSF103473">
    <property type="entry name" value="MFS general substrate transporter"/>
    <property type="match status" value="1"/>
</dbReference>
<dbReference type="CDD" id="cd17477">
    <property type="entry name" value="MFS_YcaD_like"/>
    <property type="match status" value="1"/>
</dbReference>
<feature type="transmembrane region" description="Helical" evidence="5">
    <location>
        <begin position="7"/>
        <end position="25"/>
    </location>
</feature>
<feature type="transmembrane region" description="Helical" evidence="5">
    <location>
        <begin position="232"/>
        <end position="252"/>
    </location>
</feature>
<evidence type="ECO:0000259" key="6">
    <source>
        <dbReference type="PROSITE" id="PS50850"/>
    </source>
</evidence>
<dbReference type="InterPro" id="IPR011701">
    <property type="entry name" value="MFS"/>
</dbReference>
<reference evidence="7 8" key="1">
    <citation type="submission" date="2016-10" db="EMBL/GenBank/DDBJ databases">
        <authorList>
            <person name="de Groot N.N."/>
        </authorList>
    </citation>
    <scope>NUCLEOTIDE SEQUENCE [LARGE SCALE GENOMIC DNA]</scope>
    <source>
        <strain evidence="7 8">DSM 17925</strain>
    </source>
</reference>
<evidence type="ECO:0000256" key="1">
    <source>
        <dbReference type="ARBA" id="ARBA00004370"/>
    </source>
</evidence>
<dbReference type="STRING" id="364200.SAMN04488515_1326"/>
<dbReference type="Proteomes" id="UP000199167">
    <property type="component" value="Unassembled WGS sequence"/>
</dbReference>
<protein>
    <submittedName>
        <fullName evidence="7">Predicted arabinose efflux permease, MFS family</fullName>
    </submittedName>
</protein>
<evidence type="ECO:0000256" key="3">
    <source>
        <dbReference type="ARBA" id="ARBA00022989"/>
    </source>
</evidence>
<evidence type="ECO:0000256" key="4">
    <source>
        <dbReference type="ARBA" id="ARBA00023136"/>
    </source>
</evidence>
<feature type="transmembrane region" description="Helical" evidence="5">
    <location>
        <begin position="97"/>
        <end position="119"/>
    </location>
</feature>
<proteinExistence type="predicted"/>
<feature type="domain" description="Major facilitator superfamily (MFS) profile" evidence="6">
    <location>
        <begin position="7"/>
        <end position="377"/>
    </location>
</feature>
<sequence>MIKVFSASWALFLGIFMLMIGNGLQGTLLGLRGEQEGFTTFELSVVMSAYFLGFLFSSKATPLLIQRVGHVRVFAALGSTISAVLILYPVLVEPWAWVLGRVMIGFCFCGVYVTAESWLNDASDNENRGKALSIYMIVQMAGIVAAQYIISRGDVSGYILFIVPSVLVSLAFAPILLSVRPVPAFSQTKPLSLPRLIEASPLACVGMFLLGGIFAAQFGMSAVYGLKAGLTVNQISVFVSTIYIAALVAQYPIGWISDRIDRRILVLITTTVGGIGAMLAFLIPGNFTIILIGAALVGGTSNPLYALLIAYANDYLEKDDMAAASGGLLFINGVGAIAGPLIVGWVMDTFGAEGFWLFSSILLLAIAAYAAYRMTRRTRSNLEFETVPYSPVAATTTPLIAEIAQEVYIDTEEVDSDAK</sequence>
<feature type="transmembrane region" description="Helical" evidence="5">
    <location>
        <begin position="323"/>
        <end position="343"/>
    </location>
</feature>
<evidence type="ECO:0000256" key="2">
    <source>
        <dbReference type="ARBA" id="ARBA00022692"/>
    </source>
</evidence>
<feature type="transmembrane region" description="Helical" evidence="5">
    <location>
        <begin position="289"/>
        <end position="311"/>
    </location>
</feature>
<organism evidence="7 8">
    <name type="scientific">Cognatiyoonia koreensis</name>
    <dbReference type="NCBI Taxonomy" id="364200"/>
    <lineage>
        <taxon>Bacteria</taxon>
        <taxon>Pseudomonadati</taxon>
        <taxon>Pseudomonadota</taxon>
        <taxon>Alphaproteobacteria</taxon>
        <taxon>Rhodobacterales</taxon>
        <taxon>Paracoccaceae</taxon>
        <taxon>Cognatiyoonia</taxon>
    </lineage>
</organism>
<dbReference type="RefSeq" id="WP_089991795.1">
    <property type="nucleotide sequence ID" value="NZ_FOIZ01000001.1"/>
</dbReference>